<dbReference type="EMBL" id="LAZR01004687">
    <property type="protein sequence ID" value="KKN06476.1"/>
    <property type="molecule type" value="Genomic_DNA"/>
</dbReference>
<gene>
    <name evidence="2" type="ORF">LCGC14_1076930</name>
</gene>
<proteinExistence type="predicted"/>
<name>A0A0F9PZM3_9ZZZZ</name>
<sequence length="75" mass="7697">MKSLVPAAIIGFGIAVVLVIIAMSLSSGQSAQDKCKETSTAMTGYVSCLAAIECAKTFPGNERLQASCVKTSLGQ</sequence>
<reference evidence="2" key="1">
    <citation type="journal article" date="2015" name="Nature">
        <title>Complex archaea that bridge the gap between prokaryotes and eukaryotes.</title>
        <authorList>
            <person name="Spang A."/>
            <person name="Saw J.H."/>
            <person name="Jorgensen S.L."/>
            <person name="Zaremba-Niedzwiedzka K."/>
            <person name="Martijn J."/>
            <person name="Lind A.E."/>
            <person name="van Eijk R."/>
            <person name="Schleper C."/>
            <person name="Guy L."/>
            <person name="Ettema T.J."/>
        </authorList>
    </citation>
    <scope>NUCLEOTIDE SEQUENCE</scope>
</reference>
<feature type="transmembrane region" description="Helical" evidence="1">
    <location>
        <begin position="6"/>
        <end position="26"/>
    </location>
</feature>
<organism evidence="2">
    <name type="scientific">marine sediment metagenome</name>
    <dbReference type="NCBI Taxonomy" id="412755"/>
    <lineage>
        <taxon>unclassified sequences</taxon>
        <taxon>metagenomes</taxon>
        <taxon>ecological metagenomes</taxon>
    </lineage>
</organism>
<dbReference type="AlphaFoldDB" id="A0A0F9PZM3"/>
<protein>
    <submittedName>
        <fullName evidence="2">Uncharacterized protein</fullName>
    </submittedName>
</protein>
<keyword evidence="1" id="KW-1133">Transmembrane helix</keyword>
<comment type="caution">
    <text evidence="2">The sequence shown here is derived from an EMBL/GenBank/DDBJ whole genome shotgun (WGS) entry which is preliminary data.</text>
</comment>
<keyword evidence="1" id="KW-0472">Membrane</keyword>
<accession>A0A0F9PZM3</accession>
<evidence type="ECO:0000256" key="1">
    <source>
        <dbReference type="SAM" id="Phobius"/>
    </source>
</evidence>
<evidence type="ECO:0000313" key="2">
    <source>
        <dbReference type="EMBL" id="KKN06476.1"/>
    </source>
</evidence>
<keyword evidence="1" id="KW-0812">Transmembrane</keyword>